<keyword evidence="2" id="KW-1185">Reference proteome</keyword>
<dbReference type="EMBL" id="MG189906">
    <property type="protein sequence ID" value="ATS92296.1"/>
    <property type="molecule type" value="Genomic_DNA"/>
</dbReference>
<proteinExistence type="predicted"/>
<sequence length="323" mass="35706">MTVRFYQSSDVDAPVLRGNTPGDMINLLEKCLVTGYGSGPNAKVGAGWTKPFAGTNVACFKQGAGSNGMYLRVDDTSTATSYRKAKVVGYENMVDVNTGSPISFPTPAQNPNQGNWFTYYSSGSLANPRIWQIIADEKFFWFFIKTWPEDGYGTYYNECYAFGDIIPFKPGDTTHTILLQNDNPDSPNSSETYPFEGVSISSVLTKYRISVARSFTNLGGPITCGWHSDMTKGSSNWGRGNLAYPHGPDGGLYLSPVWLHEPHVSPYNVRGIMPGLWIPCHVAGILSQNQIFDGQGDLAGRKFFAKRHYENTACFEISDTWDR</sequence>
<evidence type="ECO:0000313" key="2">
    <source>
        <dbReference type="Proteomes" id="UP000241675"/>
    </source>
</evidence>
<protein>
    <submittedName>
        <fullName evidence="1">Tail assembly protein</fullName>
    </submittedName>
</protein>
<evidence type="ECO:0000313" key="1">
    <source>
        <dbReference type="EMBL" id="ATS92296.1"/>
    </source>
</evidence>
<accession>A0A2D2W2T7</accession>
<dbReference type="OrthoDB" id="6312at10239"/>
<reference evidence="2" key="1">
    <citation type="submission" date="2017-10" db="EMBL/GenBank/DDBJ databases">
        <authorList>
            <person name="Peters D.L."/>
        </authorList>
    </citation>
    <scope>NUCLEOTIDE SEQUENCE [LARGE SCALE GENOMIC DNA]</scope>
</reference>
<name>A0A2D2W2T7_9CAUD</name>
<gene>
    <name evidence="1" type="ORF">DLP05_028</name>
</gene>
<reference evidence="1 2" key="2">
    <citation type="submission" date="2017-11" db="EMBL/GenBank/DDBJ databases">
        <title>Lysogenic conversion of Stenotrophomonas maltophilia by temperate phage DLP4.</title>
        <authorList>
            <person name="Dennis J."/>
            <person name="Stothard P."/>
        </authorList>
    </citation>
    <scope>NUCLEOTIDE SEQUENCE [LARGE SCALE GENOMIC DNA]</scope>
</reference>
<dbReference type="Proteomes" id="UP000241675">
    <property type="component" value="Segment"/>
</dbReference>
<organism evidence="1 2">
    <name type="scientific">Stenotrophomonas phage vB_SmaS_DLP_5</name>
    <dbReference type="NCBI Taxonomy" id="2044561"/>
    <lineage>
        <taxon>Viruses</taxon>
        <taxon>Duplodnaviria</taxon>
        <taxon>Heunggongvirae</taxon>
        <taxon>Uroviricota</taxon>
        <taxon>Caudoviricetes</taxon>
        <taxon>Delepquintavirus</taxon>
        <taxon>Delepquintavirus DLP5</taxon>
    </lineage>
</organism>